<keyword evidence="6 8" id="KW-0326">Glycosidase</keyword>
<evidence type="ECO:0000256" key="1">
    <source>
        <dbReference type="ARBA" id="ARBA00004191"/>
    </source>
</evidence>
<dbReference type="AlphaFoldDB" id="A0A3Q7FQN4"/>
<sequence>MSYITAPREPSRWRCYDKRCDKWIHFKHANGLTVRGNGTINGRGYNWWNVNVSQFSKFLFLILPCFCFTILTFFITSISRTAFEISHSENISLTGLRFIDSPRMHVHFEKSKSARVTNITIDAPGESPNTDGIHVSGSSDVIIDHCQIGTGNFGHTYYIFIHRDDCISIVDGCSHLNISNIICGPGHGIRLVFIYLLLNLIFGSNDNVEDIFVSDVLFISSTNGARIKTWQVKYFSFLFDQGGKGHASNIIFERIRTQDSYNPIIIDQFYCDGEYCTEHVSNFYLKCSGLLQDSAVKVSNVTFRHVQGTSQGEFAVKLDCSASVPCTGIVLEDIDIRSGYENQARVYTSNVQGIVMGLTIPQTHF</sequence>
<keyword evidence="9" id="KW-0812">Transmembrane</keyword>
<dbReference type="GO" id="GO:0005975">
    <property type="term" value="P:carbohydrate metabolic process"/>
    <property type="evidence" value="ECO:0007669"/>
    <property type="project" value="InterPro"/>
</dbReference>
<dbReference type="InterPro" id="IPR000743">
    <property type="entry name" value="Glyco_hydro_28"/>
</dbReference>
<dbReference type="PANTHER" id="PTHR31375">
    <property type="match status" value="1"/>
</dbReference>
<evidence type="ECO:0000256" key="7">
    <source>
        <dbReference type="ARBA" id="ARBA00023316"/>
    </source>
</evidence>
<keyword evidence="9" id="KW-0472">Membrane</keyword>
<feature type="transmembrane region" description="Helical" evidence="9">
    <location>
        <begin position="58"/>
        <end position="78"/>
    </location>
</feature>
<dbReference type="GO" id="GO:0004650">
    <property type="term" value="F:polygalacturonase activity"/>
    <property type="evidence" value="ECO:0007669"/>
    <property type="project" value="InterPro"/>
</dbReference>
<dbReference type="InterPro" id="IPR012334">
    <property type="entry name" value="Pectin_lyas_fold"/>
</dbReference>
<comment type="similarity">
    <text evidence="2 8">Belongs to the glycosyl hydrolase 28 family.</text>
</comment>
<dbReference type="Proteomes" id="UP000004994">
    <property type="component" value="Chromosome 3"/>
</dbReference>
<dbReference type="Pfam" id="PF00295">
    <property type="entry name" value="Glyco_hydro_28"/>
    <property type="match status" value="1"/>
</dbReference>
<keyword evidence="9" id="KW-1133">Transmembrane helix</keyword>
<evidence type="ECO:0000256" key="6">
    <source>
        <dbReference type="ARBA" id="ARBA00023295"/>
    </source>
</evidence>
<keyword evidence="7" id="KW-0961">Cell wall biogenesis/degradation</keyword>
<dbReference type="EnsemblPlants" id="Solyc03g113230.2.1">
    <property type="protein sequence ID" value="Solyc03g113230.2.1"/>
    <property type="gene ID" value="Solyc03g113230.2"/>
</dbReference>
<evidence type="ECO:0000313" key="10">
    <source>
        <dbReference type="EnsemblPlants" id="Solyc03g113230.2.1"/>
    </source>
</evidence>
<evidence type="ECO:0000256" key="3">
    <source>
        <dbReference type="ARBA" id="ARBA00022512"/>
    </source>
</evidence>
<keyword evidence="11" id="KW-1185">Reference proteome</keyword>
<comment type="subcellular location">
    <subcellularLocation>
        <location evidence="1">Secreted</location>
        <location evidence="1">Cell wall</location>
    </subcellularLocation>
</comment>
<keyword evidence="5 8" id="KW-0378">Hydrolase</keyword>
<proteinExistence type="inferred from homology"/>
<reference evidence="10" key="2">
    <citation type="submission" date="2019-01" db="UniProtKB">
        <authorList>
            <consortium name="EnsemblPlants"/>
        </authorList>
    </citation>
    <scope>IDENTIFICATION</scope>
    <source>
        <strain evidence="10">cv. Heinz 1706</strain>
    </source>
</reference>
<reference evidence="10" key="1">
    <citation type="journal article" date="2012" name="Nature">
        <title>The tomato genome sequence provides insights into fleshy fruit evolution.</title>
        <authorList>
            <consortium name="Tomato Genome Consortium"/>
        </authorList>
    </citation>
    <scope>NUCLEOTIDE SEQUENCE [LARGE SCALE GENOMIC DNA]</scope>
    <source>
        <strain evidence="10">cv. Heinz 1706</strain>
    </source>
</reference>
<dbReference type="SUPFAM" id="SSF51126">
    <property type="entry name" value="Pectin lyase-like"/>
    <property type="match status" value="1"/>
</dbReference>
<keyword evidence="3" id="KW-0134">Cell wall</keyword>
<protein>
    <recommendedName>
        <fullName evidence="12">Polygalacturonase</fullName>
    </recommendedName>
</protein>
<evidence type="ECO:0000256" key="9">
    <source>
        <dbReference type="SAM" id="Phobius"/>
    </source>
</evidence>
<keyword evidence="4" id="KW-0964">Secreted</keyword>
<dbReference type="InParanoid" id="A0A3Q7FQN4"/>
<evidence type="ECO:0000256" key="2">
    <source>
        <dbReference type="ARBA" id="ARBA00008834"/>
    </source>
</evidence>
<organism evidence="10">
    <name type="scientific">Solanum lycopersicum</name>
    <name type="common">Tomato</name>
    <name type="synonym">Lycopersicon esculentum</name>
    <dbReference type="NCBI Taxonomy" id="4081"/>
    <lineage>
        <taxon>Eukaryota</taxon>
        <taxon>Viridiplantae</taxon>
        <taxon>Streptophyta</taxon>
        <taxon>Embryophyta</taxon>
        <taxon>Tracheophyta</taxon>
        <taxon>Spermatophyta</taxon>
        <taxon>Magnoliopsida</taxon>
        <taxon>eudicotyledons</taxon>
        <taxon>Gunneridae</taxon>
        <taxon>Pentapetalae</taxon>
        <taxon>asterids</taxon>
        <taxon>lamiids</taxon>
        <taxon>Solanales</taxon>
        <taxon>Solanaceae</taxon>
        <taxon>Solanoideae</taxon>
        <taxon>Solaneae</taxon>
        <taxon>Solanum</taxon>
        <taxon>Solanum subgen. Lycopersicon</taxon>
    </lineage>
</organism>
<evidence type="ECO:0000256" key="8">
    <source>
        <dbReference type="RuleBase" id="RU361169"/>
    </source>
</evidence>
<dbReference type="GO" id="GO:0071555">
    <property type="term" value="P:cell wall organization"/>
    <property type="evidence" value="ECO:0007669"/>
    <property type="project" value="UniProtKB-KW"/>
</dbReference>
<evidence type="ECO:0000313" key="11">
    <source>
        <dbReference type="Proteomes" id="UP000004994"/>
    </source>
</evidence>
<name>A0A3Q7FQN4_SOLLC</name>
<dbReference type="Gene3D" id="2.160.20.10">
    <property type="entry name" value="Single-stranded right-handed beta-helix, Pectin lyase-like"/>
    <property type="match status" value="1"/>
</dbReference>
<accession>A0A3Q7FQN4</accession>
<dbReference type="OMA" id="HIEHCNI"/>
<evidence type="ECO:0000256" key="4">
    <source>
        <dbReference type="ARBA" id="ARBA00022525"/>
    </source>
</evidence>
<dbReference type="InterPro" id="IPR011050">
    <property type="entry name" value="Pectin_lyase_fold/virulence"/>
</dbReference>
<dbReference type="STRING" id="4081.A0A3Q7FQN4"/>
<evidence type="ECO:0000256" key="5">
    <source>
        <dbReference type="ARBA" id="ARBA00022801"/>
    </source>
</evidence>
<dbReference type="Gramene" id="Solyc03g113230.2.1">
    <property type="protein sequence ID" value="Solyc03g113230.2.1"/>
    <property type="gene ID" value="Solyc03g113230.2"/>
</dbReference>
<evidence type="ECO:0008006" key="12">
    <source>
        <dbReference type="Google" id="ProtNLM"/>
    </source>
</evidence>